<comment type="caution">
    <text evidence="4">The sequence shown here is derived from an EMBL/GenBank/DDBJ whole genome shotgun (WGS) entry which is preliminary data.</text>
</comment>
<evidence type="ECO:0000256" key="1">
    <source>
        <dbReference type="ARBA" id="ARBA00023125"/>
    </source>
</evidence>
<dbReference type="Gene3D" id="1.10.357.10">
    <property type="entry name" value="Tetracycline Repressor, domain 2"/>
    <property type="match status" value="1"/>
</dbReference>
<dbReference type="PROSITE" id="PS50977">
    <property type="entry name" value="HTH_TETR_2"/>
    <property type="match status" value="1"/>
</dbReference>
<gene>
    <name evidence="4" type="ORF">Y88_1767</name>
</gene>
<dbReference type="InterPro" id="IPR050109">
    <property type="entry name" value="HTH-type_TetR-like_transc_reg"/>
</dbReference>
<dbReference type="GO" id="GO:0000976">
    <property type="term" value="F:transcription cis-regulatory region binding"/>
    <property type="evidence" value="ECO:0007669"/>
    <property type="project" value="TreeGrafter"/>
</dbReference>
<evidence type="ECO:0000313" key="5">
    <source>
        <dbReference type="Proteomes" id="UP000004728"/>
    </source>
</evidence>
<dbReference type="PANTHER" id="PTHR30055:SF201">
    <property type="entry name" value="TRANSCRIPTIONAL REGULATORY PROTEIN"/>
    <property type="match status" value="1"/>
</dbReference>
<dbReference type="InterPro" id="IPR001647">
    <property type="entry name" value="HTH_TetR"/>
</dbReference>
<dbReference type="Proteomes" id="UP000004728">
    <property type="component" value="Unassembled WGS sequence"/>
</dbReference>
<organism evidence="4 5">
    <name type="scientific">Novosphingobium nitrogenifigens DSM 19370</name>
    <dbReference type="NCBI Taxonomy" id="983920"/>
    <lineage>
        <taxon>Bacteria</taxon>
        <taxon>Pseudomonadati</taxon>
        <taxon>Pseudomonadota</taxon>
        <taxon>Alphaproteobacteria</taxon>
        <taxon>Sphingomonadales</taxon>
        <taxon>Sphingomonadaceae</taxon>
        <taxon>Novosphingobium</taxon>
    </lineage>
</organism>
<dbReference type="InterPro" id="IPR040804">
    <property type="entry name" value="TetR_C_18"/>
</dbReference>
<dbReference type="Pfam" id="PF17923">
    <property type="entry name" value="TetR_C_18"/>
    <property type="match status" value="1"/>
</dbReference>
<keyword evidence="1 2" id="KW-0238">DNA-binding</keyword>
<dbReference type="HOGENOM" id="CLU_069356_46_0_5"/>
<dbReference type="SUPFAM" id="SSF46689">
    <property type="entry name" value="Homeodomain-like"/>
    <property type="match status" value="1"/>
</dbReference>
<dbReference type="InParanoid" id="F1Z3Z0"/>
<dbReference type="OrthoDB" id="9808189at2"/>
<reference evidence="4 5" key="1">
    <citation type="journal article" date="2012" name="J. Bacteriol.">
        <title>Draft Genome Sequence of Novosphingobium nitrogenifigens Y88T.</title>
        <authorList>
            <person name="Strabala T.J."/>
            <person name="Macdonald L."/>
            <person name="Liu V."/>
            <person name="Smit A.M."/>
        </authorList>
    </citation>
    <scope>NUCLEOTIDE SEQUENCE [LARGE SCALE GENOMIC DNA]</scope>
    <source>
        <strain evidence="4 5">DSM 19370</strain>
    </source>
</reference>
<sequence>MITTGNPSLSARKQPRQRRSAEAVTAILQAAAHVLAVHGAARFTTARVAERAGISIGSLYQYFPNKAAILFRLQSDEWRDTRSLLLALLTDTTRPPHDRIRAAVRAFVASEIEEAAMRQALEDAAPLYRDAAEAKAAKGEGIAAFRDLLREAAPALSDPARQVAAETIVGALKMLGKALSLAPYEAAERDARTEALADMLCAYMASLDEAGTNA</sequence>
<dbReference type="PRINTS" id="PR00455">
    <property type="entry name" value="HTHTETR"/>
</dbReference>
<evidence type="ECO:0000259" key="3">
    <source>
        <dbReference type="PROSITE" id="PS50977"/>
    </source>
</evidence>
<evidence type="ECO:0000313" key="4">
    <source>
        <dbReference type="EMBL" id="EGD60686.1"/>
    </source>
</evidence>
<evidence type="ECO:0000256" key="2">
    <source>
        <dbReference type="PROSITE-ProRule" id="PRU00335"/>
    </source>
</evidence>
<dbReference type="eggNOG" id="COG1309">
    <property type="taxonomic scope" value="Bacteria"/>
</dbReference>
<dbReference type="PANTHER" id="PTHR30055">
    <property type="entry name" value="HTH-TYPE TRANSCRIPTIONAL REGULATOR RUTR"/>
    <property type="match status" value="1"/>
</dbReference>
<name>F1Z3Z0_9SPHN</name>
<dbReference type="STRING" id="983920.Y88_1767"/>
<dbReference type="AlphaFoldDB" id="F1Z3Z0"/>
<dbReference type="EMBL" id="AEWJ01000013">
    <property type="protein sequence ID" value="EGD60686.1"/>
    <property type="molecule type" value="Genomic_DNA"/>
</dbReference>
<keyword evidence="5" id="KW-1185">Reference proteome</keyword>
<dbReference type="Pfam" id="PF00440">
    <property type="entry name" value="TetR_N"/>
    <property type="match status" value="1"/>
</dbReference>
<proteinExistence type="predicted"/>
<accession>F1Z3Z0</accession>
<dbReference type="GO" id="GO:0003700">
    <property type="term" value="F:DNA-binding transcription factor activity"/>
    <property type="evidence" value="ECO:0007669"/>
    <property type="project" value="TreeGrafter"/>
</dbReference>
<protein>
    <submittedName>
        <fullName evidence="4">Transcriptional regulatory protein</fullName>
    </submittedName>
</protein>
<feature type="DNA-binding region" description="H-T-H motif" evidence="2">
    <location>
        <begin position="44"/>
        <end position="63"/>
    </location>
</feature>
<feature type="domain" description="HTH tetR-type" evidence="3">
    <location>
        <begin position="21"/>
        <end position="81"/>
    </location>
</feature>
<dbReference type="InterPro" id="IPR009057">
    <property type="entry name" value="Homeodomain-like_sf"/>
</dbReference>